<dbReference type="InterPro" id="IPR008271">
    <property type="entry name" value="Ser/Thr_kinase_AS"/>
</dbReference>
<dbReference type="InterPro" id="IPR000719">
    <property type="entry name" value="Prot_kinase_dom"/>
</dbReference>
<feature type="domain" description="Protein kinase" evidence="2">
    <location>
        <begin position="1"/>
        <end position="273"/>
    </location>
</feature>
<dbReference type="Gene3D" id="1.10.510.10">
    <property type="entry name" value="Transferase(Phosphotransferase) domain 1"/>
    <property type="match status" value="1"/>
</dbReference>
<dbReference type="SUPFAM" id="SSF56112">
    <property type="entry name" value="Protein kinase-like (PK-like)"/>
    <property type="match status" value="1"/>
</dbReference>
<evidence type="ECO:0000259" key="2">
    <source>
        <dbReference type="PROSITE" id="PS50011"/>
    </source>
</evidence>
<reference evidence="3 4" key="1">
    <citation type="journal article" date="2010" name="PLoS Biol.">
        <title>Multi-platform next-generation sequencing of the domestic turkey (Meleagris gallopavo): genome assembly and analysis.</title>
        <authorList>
            <person name="Dalloul R.A."/>
            <person name="Long J.A."/>
            <person name="Zimin A.V."/>
            <person name="Aslam L."/>
            <person name="Beal K."/>
            <person name="Blomberg L.A."/>
            <person name="Bouffard P."/>
            <person name="Burt D.W."/>
            <person name="Crasta O."/>
            <person name="Crooijmans R.P."/>
            <person name="Cooper K."/>
            <person name="Coulombe R.A."/>
            <person name="De S."/>
            <person name="Delany M.E."/>
            <person name="Dodgson J.B."/>
            <person name="Dong J.J."/>
            <person name="Evans C."/>
            <person name="Frederickson K.M."/>
            <person name="Flicek P."/>
            <person name="Florea L."/>
            <person name="Folkerts O."/>
            <person name="Groenen M.A."/>
            <person name="Harkins T.T."/>
            <person name="Herrero J."/>
            <person name="Hoffmann S."/>
            <person name="Megens H.J."/>
            <person name="Jiang A."/>
            <person name="de Jong P."/>
            <person name="Kaiser P."/>
            <person name="Kim H."/>
            <person name="Kim K.W."/>
            <person name="Kim S."/>
            <person name="Langenberger D."/>
            <person name="Lee M.K."/>
            <person name="Lee T."/>
            <person name="Mane S."/>
            <person name="Marcais G."/>
            <person name="Marz M."/>
            <person name="McElroy A.P."/>
            <person name="Modise T."/>
            <person name="Nefedov M."/>
            <person name="Notredame C."/>
            <person name="Paton I.R."/>
            <person name="Payne W.S."/>
            <person name="Pertea G."/>
            <person name="Prickett D."/>
            <person name="Puiu D."/>
            <person name="Qioa D."/>
            <person name="Raineri E."/>
            <person name="Ruffier M."/>
            <person name="Salzberg S.L."/>
            <person name="Schatz M.C."/>
            <person name="Scheuring C."/>
            <person name="Schmidt C.J."/>
            <person name="Schroeder S."/>
            <person name="Searle S.M."/>
            <person name="Smith E.J."/>
            <person name="Smith J."/>
            <person name="Sonstegard T.S."/>
            <person name="Stadler P.F."/>
            <person name="Tafer H."/>
            <person name="Tu Z.J."/>
            <person name="Van Tassell C.P."/>
            <person name="Vilella A.J."/>
            <person name="Williams K.P."/>
            <person name="Yorke J.A."/>
            <person name="Zhang L."/>
            <person name="Zhang H.B."/>
            <person name="Zhang X."/>
            <person name="Zhang Y."/>
            <person name="Reed K.M."/>
        </authorList>
    </citation>
    <scope>NUCLEOTIDE SEQUENCE [LARGE SCALE GENOMIC DNA]</scope>
</reference>
<evidence type="ECO:0000313" key="3">
    <source>
        <dbReference type="Ensembl" id="ENSMGAP00000030649.1"/>
    </source>
</evidence>
<dbReference type="SMART" id="SM00220">
    <property type="entry name" value="S_TKc"/>
    <property type="match status" value="1"/>
</dbReference>
<proteinExistence type="predicted"/>
<dbReference type="PROSITE" id="PS00108">
    <property type="entry name" value="PROTEIN_KINASE_ST"/>
    <property type="match status" value="1"/>
</dbReference>
<dbReference type="GO" id="GO:0005524">
    <property type="term" value="F:ATP binding"/>
    <property type="evidence" value="ECO:0007669"/>
    <property type="project" value="InterPro"/>
</dbReference>
<dbReference type="GeneTree" id="ENSGT00940000165071"/>
<reference evidence="3" key="2">
    <citation type="submission" date="2025-08" db="UniProtKB">
        <authorList>
            <consortium name="Ensembl"/>
        </authorList>
    </citation>
    <scope>IDENTIFICATION</scope>
</reference>
<dbReference type="PANTHER" id="PTHR24347">
    <property type="entry name" value="SERINE/THREONINE-PROTEIN KINASE"/>
    <property type="match status" value="1"/>
</dbReference>
<dbReference type="Pfam" id="PF00069">
    <property type="entry name" value="Pkinase"/>
    <property type="match status" value="1"/>
</dbReference>
<organism evidence="3 4">
    <name type="scientific">Meleagris gallopavo</name>
    <name type="common">Wild turkey</name>
    <dbReference type="NCBI Taxonomy" id="9103"/>
    <lineage>
        <taxon>Eukaryota</taxon>
        <taxon>Metazoa</taxon>
        <taxon>Chordata</taxon>
        <taxon>Craniata</taxon>
        <taxon>Vertebrata</taxon>
        <taxon>Euteleostomi</taxon>
        <taxon>Archelosauria</taxon>
        <taxon>Archosauria</taxon>
        <taxon>Dinosauria</taxon>
        <taxon>Saurischia</taxon>
        <taxon>Theropoda</taxon>
        <taxon>Coelurosauria</taxon>
        <taxon>Aves</taxon>
        <taxon>Neognathae</taxon>
        <taxon>Galloanserae</taxon>
        <taxon>Galliformes</taxon>
        <taxon>Phasianidae</taxon>
        <taxon>Meleagridinae</taxon>
        <taxon>Meleagris</taxon>
    </lineage>
</organism>
<gene>
    <name evidence="3" type="primary">LOC100545142</name>
</gene>
<name>A0A803YFV2_MELGA</name>
<dbReference type="FunFam" id="1.10.510.10:FF:000255">
    <property type="entry name" value="Calcium/calmodulin-dependent protein kinase type IV"/>
    <property type="match status" value="1"/>
</dbReference>
<sequence length="358" mass="39745">MPPSCRGATSVVYSCEEKGTRTPYAAKILKKTIDKKIVRTEIGVLLRLSHPNISAAARCRRPCGVSRLVTRPAKIKLKEIFETPSEIALVLELVTGGELFDRIVERGFYSERDAAHVVKQILEAVLYLHENGVVHRDLKPENLLYADLSPDAPLKIGDFGLSKIVDEQDTMKTVCGTPGYCAPEILHGCPYGPEVDMWSVGVITYILLCGFEPFFDPRGDQYMYSRILTCDYEFVSPWWDEVSLNAKDLVRKLIVLDPQKRLTVYQALEHPWVTGKAAKFAHMDSTQKKLQEFNARRKLKAAMKAVVASSRLGNHGHHDCSRSRGGSRGGTEATAASEELEAFPAVPKVPINGASCRS</sequence>
<protein>
    <recommendedName>
        <fullName evidence="2">Protein kinase domain-containing protein</fullName>
    </recommendedName>
</protein>
<dbReference type="PROSITE" id="PS50011">
    <property type="entry name" value="PROTEIN_KINASE_DOM"/>
    <property type="match status" value="1"/>
</dbReference>
<reference evidence="3" key="3">
    <citation type="submission" date="2025-09" db="UniProtKB">
        <authorList>
            <consortium name="Ensembl"/>
        </authorList>
    </citation>
    <scope>IDENTIFICATION</scope>
</reference>
<evidence type="ECO:0000256" key="1">
    <source>
        <dbReference type="SAM" id="MobiDB-lite"/>
    </source>
</evidence>
<evidence type="ECO:0000313" key="4">
    <source>
        <dbReference type="Proteomes" id="UP000001645"/>
    </source>
</evidence>
<dbReference type="Gene3D" id="3.30.200.20">
    <property type="entry name" value="Phosphorylase Kinase, domain 1"/>
    <property type="match status" value="1"/>
</dbReference>
<dbReference type="GO" id="GO:0004672">
    <property type="term" value="F:protein kinase activity"/>
    <property type="evidence" value="ECO:0007669"/>
    <property type="project" value="InterPro"/>
</dbReference>
<dbReference type="Ensembl" id="ENSMGAT00000028957.1">
    <property type="protein sequence ID" value="ENSMGAP00000030649.1"/>
    <property type="gene ID" value="ENSMGAG00000020085.1"/>
</dbReference>
<dbReference type="Proteomes" id="UP000001645">
    <property type="component" value="Chromosome 30"/>
</dbReference>
<dbReference type="InParanoid" id="A0A803YFV2"/>
<accession>A0A803YFV2</accession>
<dbReference type="InterPro" id="IPR011009">
    <property type="entry name" value="Kinase-like_dom_sf"/>
</dbReference>
<dbReference type="AlphaFoldDB" id="A0A803YFV2"/>
<dbReference type="FunCoup" id="A0A803YFV2">
    <property type="interactions" value="70"/>
</dbReference>
<feature type="region of interest" description="Disordered" evidence="1">
    <location>
        <begin position="312"/>
        <end position="341"/>
    </location>
</feature>
<keyword evidence="4" id="KW-1185">Reference proteome</keyword>